<dbReference type="STRING" id="927083.DB32_005016"/>
<dbReference type="EMBL" id="CP011125">
    <property type="protein sequence ID" value="AKF07867.1"/>
    <property type="molecule type" value="Genomic_DNA"/>
</dbReference>
<organism evidence="7 8">
    <name type="scientific">Sandaracinus amylolyticus</name>
    <dbReference type="NCBI Taxonomy" id="927083"/>
    <lineage>
        <taxon>Bacteria</taxon>
        <taxon>Pseudomonadati</taxon>
        <taxon>Myxococcota</taxon>
        <taxon>Polyangia</taxon>
        <taxon>Polyangiales</taxon>
        <taxon>Sandaracinaceae</taxon>
        <taxon>Sandaracinus</taxon>
    </lineage>
</organism>
<name>A0A0F6W5E2_9BACT</name>
<evidence type="ECO:0000313" key="7">
    <source>
        <dbReference type="EMBL" id="AKF07867.1"/>
    </source>
</evidence>
<comment type="similarity">
    <text evidence="2">Belongs to the GMC oxidoreductase family.</text>
</comment>
<protein>
    <submittedName>
        <fullName evidence="7">Glucose-methanol-choline (GMC) oxidoreductase</fullName>
    </submittedName>
</protein>
<dbReference type="InterPro" id="IPR051473">
    <property type="entry name" value="P2Ox-like"/>
</dbReference>
<keyword evidence="3" id="KW-0285">Flavoprotein</keyword>
<evidence type="ECO:0000259" key="6">
    <source>
        <dbReference type="Pfam" id="PF05199"/>
    </source>
</evidence>
<evidence type="ECO:0000256" key="4">
    <source>
        <dbReference type="ARBA" id="ARBA00022827"/>
    </source>
</evidence>
<dbReference type="GO" id="GO:0016614">
    <property type="term" value="F:oxidoreductase activity, acting on CH-OH group of donors"/>
    <property type="evidence" value="ECO:0007669"/>
    <property type="project" value="InterPro"/>
</dbReference>
<proteinExistence type="inferred from homology"/>
<dbReference type="InterPro" id="IPR036188">
    <property type="entry name" value="FAD/NAD-bd_sf"/>
</dbReference>
<keyword evidence="4" id="KW-0274">FAD</keyword>
<sequence>MSIRDARSLEEGTALSADVCIVGAGAAGITIALELLGRGRSVLLLESGAMDLEPSIQALYDGTMSGIRTFRLDDHRWRHFGGSTNRWAGWCMPLLAEDFTPRDHVPLSGWPIALEDLAPYYERAQELAQIGDRWDAERLAGAAGRALLPAPGGHLATRVFRYSPPTRFGRTYRPLLEDSAQTDVLMHANLVGIEVDGARVSRLACAALGGPRFSVEAGAYVLAMGGLENARMLLASDVANGSDWVGRCFMEHPHLYDSAAWLELGHADVGFYADTHGTEAGDEVRGALALSREVREAEGLLDFTITLREQDVGAETGEVIAPDVARLWRGSGDARLFRMTLRAEQSPYEESRVTLRDDVDALGVPRLDLRWQVRDDDLRAYRRAMEVLGRELGAAGLGRVWTPRDAEGRFADEIAPGGHHMGTTRMSADSAKGVVDADCRCHEVEDLYVAGSSVFTTGGSANPTLTIVALAARLADHLAGGAS</sequence>
<dbReference type="SUPFAM" id="SSF51905">
    <property type="entry name" value="FAD/NAD(P)-binding domain"/>
    <property type="match status" value="1"/>
</dbReference>
<evidence type="ECO:0000256" key="1">
    <source>
        <dbReference type="ARBA" id="ARBA00001974"/>
    </source>
</evidence>
<accession>A0A0F6W5E2</accession>
<dbReference type="InterPro" id="IPR007867">
    <property type="entry name" value="GMC_OxRtase_C"/>
</dbReference>
<dbReference type="Gene3D" id="3.50.50.60">
    <property type="entry name" value="FAD/NAD(P)-binding domain"/>
    <property type="match status" value="2"/>
</dbReference>
<dbReference type="PANTHER" id="PTHR42784:SF1">
    <property type="entry name" value="PYRANOSE 2-OXIDASE"/>
    <property type="match status" value="1"/>
</dbReference>
<dbReference type="PANTHER" id="PTHR42784">
    <property type="entry name" value="PYRANOSE 2-OXIDASE"/>
    <property type="match status" value="1"/>
</dbReference>
<dbReference type="AlphaFoldDB" id="A0A0F6W5E2"/>
<comment type="cofactor">
    <cofactor evidence="1">
        <name>FAD</name>
        <dbReference type="ChEBI" id="CHEBI:57692"/>
    </cofactor>
</comment>
<keyword evidence="5" id="KW-0560">Oxidoreductase</keyword>
<dbReference type="OrthoDB" id="9787779at2"/>
<dbReference type="Proteomes" id="UP000034883">
    <property type="component" value="Chromosome"/>
</dbReference>
<evidence type="ECO:0000256" key="2">
    <source>
        <dbReference type="ARBA" id="ARBA00010790"/>
    </source>
</evidence>
<keyword evidence="8" id="KW-1185">Reference proteome</keyword>
<dbReference type="Pfam" id="PF05199">
    <property type="entry name" value="GMC_oxred_C"/>
    <property type="match status" value="1"/>
</dbReference>
<evidence type="ECO:0000313" key="8">
    <source>
        <dbReference type="Proteomes" id="UP000034883"/>
    </source>
</evidence>
<reference evidence="7 8" key="1">
    <citation type="submission" date="2015-03" db="EMBL/GenBank/DDBJ databases">
        <title>Genome assembly of Sandaracinus amylolyticus DSM 53668.</title>
        <authorList>
            <person name="Sharma G."/>
            <person name="Subramanian S."/>
        </authorList>
    </citation>
    <scope>NUCLEOTIDE SEQUENCE [LARGE SCALE GENOMIC DNA]</scope>
    <source>
        <strain evidence="7 8">DSM 53668</strain>
    </source>
</reference>
<evidence type="ECO:0000256" key="5">
    <source>
        <dbReference type="ARBA" id="ARBA00023002"/>
    </source>
</evidence>
<gene>
    <name evidence="7" type="ORF">DB32_005016</name>
</gene>
<dbReference type="KEGG" id="samy:DB32_005016"/>
<feature type="domain" description="Glucose-methanol-choline oxidoreductase C-terminal" evidence="6">
    <location>
        <begin position="347"/>
        <end position="471"/>
    </location>
</feature>
<dbReference type="RefSeq" id="WP_053235077.1">
    <property type="nucleotide sequence ID" value="NZ_CP011125.1"/>
</dbReference>
<evidence type="ECO:0000256" key="3">
    <source>
        <dbReference type="ARBA" id="ARBA00022630"/>
    </source>
</evidence>